<evidence type="ECO:0000313" key="1">
    <source>
        <dbReference type="EMBL" id="MCI87184.1"/>
    </source>
</evidence>
<dbReference type="SUPFAM" id="SSF53254">
    <property type="entry name" value="Phosphoglycerate mutase-like"/>
    <property type="match status" value="1"/>
</dbReference>
<name>A0A392VFN9_9FABA</name>
<dbReference type="InterPro" id="IPR029033">
    <property type="entry name" value="His_PPase_superfam"/>
</dbReference>
<sequence>MGKSIQQSLGFPIHRLFVSPFLRCIQTAAEFVISLSAVNGVHRNAISDDIPDGPSNVK</sequence>
<keyword evidence="2" id="KW-1185">Reference proteome</keyword>
<comment type="caution">
    <text evidence="1">The sequence shown here is derived from an EMBL/GenBank/DDBJ whole genome shotgun (WGS) entry which is preliminary data.</text>
</comment>
<accession>A0A392VFN9</accession>
<protein>
    <submittedName>
        <fullName evidence="1">Phosphoglycerate mutase family protein</fullName>
    </submittedName>
</protein>
<dbReference type="Proteomes" id="UP000265520">
    <property type="component" value="Unassembled WGS sequence"/>
</dbReference>
<dbReference type="AlphaFoldDB" id="A0A392VFN9"/>
<dbReference type="Gene3D" id="3.40.50.1240">
    <property type="entry name" value="Phosphoglycerate mutase-like"/>
    <property type="match status" value="1"/>
</dbReference>
<proteinExistence type="predicted"/>
<reference evidence="1 2" key="1">
    <citation type="journal article" date="2018" name="Front. Plant Sci.">
        <title>Red Clover (Trifolium pratense) and Zigzag Clover (T. medium) - A Picture of Genomic Similarities and Differences.</title>
        <authorList>
            <person name="Dluhosova J."/>
            <person name="Istvanek J."/>
            <person name="Nedelnik J."/>
            <person name="Repkova J."/>
        </authorList>
    </citation>
    <scope>NUCLEOTIDE SEQUENCE [LARGE SCALE GENOMIC DNA]</scope>
    <source>
        <strain evidence="2">cv. 10/8</strain>
        <tissue evidence="1">Leaf</tissue>
    </source>
</reference>
<organism evidence="1 2">
    <name type="scientific">Trifolium medium</name>
    <dbReference type="NCBI Taxonomy" id="97028"/>
    <lineage>
        <taxon>Eukaryota</taxon>
        <taxon>Viridiplantae</taxon>
        <taxon>Streptophyta</taxon>
        <taxon>Embryophyta</taxon>
        <taxon>Tracheophyta</taxon>
        <taxon>Spermatophyta</taxon>
        <taxon>Magnoliopsida</taxon>
        <taxon>eudicotyledons</taxon>
        <taxon>Gunneridae</taxon>
        <taxon>Pentapetalae</taxon>
        <taxon>rosids</taxon>
        <taxon>fabids</taxon>
        <taxon>Fabales</taxon>
        <taxon>Fabaceae</taxon>
        <taxon>Papilionoideae</taxon>
        <taxon>50 kb inversion clade</taxon>
        <taxon>NPAAA clade</taxon>
        <taxon>Hologalegina</taxon>
        <taxon>IRL clade</taxon>
        <taxon>Trifolieae</taxon>
        <taxon>Trifolium</taxon>
    </lineage>
</organism>
<evidence type="ECO:0000313" key="2">
    <source>
        <dbReference type="Proteomes" id="UP000265520"/>
    </source>
</evidence>
<dbReference type="EMBL" id="LXQA011159651">
    <property type="protein sequence ID" value="MCI87184.1"/>
    <property type="molecule type" value="Genomic_DNA"/>
</dbReference>
<feature type="non-terminal residue" evidence="1">
    <location>
        <position position="58"/>
    </location>
</feature>